<sequence>MAQESIRVSCPERARHRLRDDADEVGPRESGQLALAGAIPSFRLRTCPTSQRGGSSLLCCITFLHSCAPTTPPAPTPAPPPGEERELQIFSYSSLPPAEEDASRGVTCAAFQCRYRVGWNFLTKLWTESRNYARYGRL</sequence>
<dbReference type="AlphaFoldDB" id="A0AAV7IZU1"/>
<evidence type="ECO:0000313" key="1">
    <source>
        <dbReference type="EMBL" id="KAH0561658.1"/>
    </source>
</evidence>
<name>A0AAV7IZU1_COTGL</name>
<organism evidence="1 2">
    <name type="scientific">Cotesia glomerata</name>
    <name type="common">Lepidopteran parasitic wasp</name>
    <name type="synonym">Apanteles glomeratus</name>
    <dbReference type="NCBI Taxonomy" id="32391"/>
    <lineage>
        <taxon>Eukaryota</taxon>
        <taxon>Metazoa</taxon>
        <taxon>Ecdysozoa</taxon>
        <taxon>Arthropoda</taxon>
        <taxon>Hexapoda</taxon>
        <taxon>Insecta</taxon>
        <taxon>Pterygota</taxon>
        <taxon>Neoptera</taxon>
        <taxon>Endopterygota</taxon>
        <taxon>Hymenoptera</taxon>
        <taxon>Apocrita</taxon>
        <taxon>Ichneumonoidea</taxon>
        <taxon>Braconidae</taxon>
        <taxon>Microgastrinae</taxon>
        <taxon>Cotesia</taxon>
    </lineage>
</organism>
<gene>
    <name evidence="1" type="ORF">KQX54_018494</name>
</gene>
<dbReference type="Proteomes" id="UP000826195">
    <property type="component" value="Unassembled WGS sequence"/>
</dbReference>
<dbReference type="EMBL" id="JAHXZJ010000374">
    <property type="protein sequence ID" value="KAH0561658.1"/>
    <property type="molecule type" value="Genomic_DNA"/>
</dbReference>
<evidence type="ECO:0000313" key="2">
    <source>
        <dbReference type="Proteomes" id="UP000826195"/>
    </source>
</evidence>
<accession>A0AAV7IZU1</accession>
<comment type="caution">
    <text evidence="1">The sequence shown here is derived from an EMBL/GenBank/DDBJ whole genome shotgun (WGS) entry which is preliminary data.</text>
</comment>
<reference evidence="1 2" key="1">
    <citation type="journal article" date="2021" name="J. Hered.">
        <title>A chromosome-level genome assembly of the parasitoid wasp, Cotesia glomerata (Hymenoptera: Braconidae).</title>
        <authorList>
            <person name="Pinto B.J."/>
            <person name="Weis J.J."/>
            <person name="Gamble T."/>
            <person name="Ode P.J."/>
            <person name="Paul R."/>
            <person name="Zaspel J.M."/>
        </authorList>
    </citation>
    <scope>NUCLEOTIDE SEQUENCE [LARGE SCALE GENOMIC DNA]</scope>
    <source>
        <strain evidence="1">CgM1</strain>
    </source>
</reference>
<keyword evidence="2" id="KW-1185">Reference proteome</keyword>
<protein>
    <submittedName>
        <fullName evidence="1">Uncharacterized protein</fullName>
    </submittedName>
</protein>
<proteinExistence type="predicted"/>